<feature type="compositionally biased region" description="Polar residues" evidence="10">
    <location>
        <begin position="914"/>
        <end position="933"/>
    </location>
</feature>
<accession>A0A0J9R0R6</accession>
<dbReference type="GO" id="GO:0005829">
    <property type="term" value="C:cytosol"/>
    <property type="evidence" value="ECO:0007669"/>
    <property type="project" value="TreeGrafter"/>
</dbReference>
<feature type="region of interest" description="Disordered" evidence="10">
    <location>
        <begin position="914"/>
        <end position="953"/>
    </location>
</feature>
<dbReference type="EMBL" id="CM002910">
    <property type="protein sequence ID" value="KMY89444.1"/>
    <property type="molecule type" value="Genomic_DNA"/>
</dbReference>
<name>A0A0J9R0R6_DROSI</name>
<gene>
    <name evidence="13" type="primary">Dsim\GD22290</name>
    <name evidence="13" type="ORF">Dsimw501_GD22290</name>
</gene>
<dbReference type="FunFam" id="2.30.29.30:FF:000457">
    <property type="entry name" value="Insulin receptor substrate 1"/>
    <property type="match status" value="1"/>
</dbReference>
<keyword evidence="5" id="KW-0677">Repeat</keyword>
<feature type="compositionally biased region" description="Basic and acidic residues" evidence="10">
    <location>
        <begin position="767"/>
        <end position="781"/>
    </location>
</feature>
<dbReference type="FunFam" id="2.30.29.30:FF:000441">
    <property type="entry name" value="Insulin receptor substrate 1"/>
    <property type="match status" value="1"/>
</dbReference>
<keyword evidence="7" id="KW-0896">Oogenesis</keyword>
<organism evidence="13">
    <name type="scientific">Drosophila simulans</name>
    <name type="common">Fruit fly</name>
    <dbReference type="NCBI Taxonomy" id="7240"/>
    <lineage>
        <taxon>Eukaryota</taxon>
        <taxon>Metazoa</taxon>
        <taxon>Ecdysozoa</taxon>
        <taxon>Arthropoda</taxon>
        <taxon>Hexapoda</taxon>
        <taxon>Insecta</taxon>
        <taxon>Pterygota</taxon>
        <taxon>Neoptera</taxon>
        <taxon>Endopterygota</taxon>
        <taxon>Diptera</taxon>
        <taxon>Brachycera</taxon>
        <taxon>Muscomorpha</taxon>
        <taxon>Ephydroidea</taxon>
        <taxon>Drosophilidae</taxon>
        <taxon>Drosophila</taxon>
        <taxon>Sophophora</taxon>
    </lineage>
</organism>
<evidence type="ECO:0000256" key="10">
    <source>
        <dbReference type="SAM" id="MobiDB-lite"/>
    </source>
</evidence>
<proteinExistence type="predicted"/>
<dbReference type="SMART" id="SM00310">
    <property type="entry name" value="PTBI"/>
    <property type="match status" value="1"/>
</dbReference>
<dbReference type="GO" id="GO:0043548">
    <property type="term" value="F:phosphatidylinositol 3-kinase binding"/>
    <property type="evidence" value="ECO:0007669"/>
    <property type="project" value="TreeGrafter"/>
</dbReference>
<comment type="function">
    <text evidence="9">Activates phosphatidylinositol 3-kinase when bound to the regulatory p85 subunit. May mediate the control of various cellular processes by insulin-like peptides. When phosphorylated by the insulin receptor binds specifically to various cellular proteins containing SH2 domains. Involved in control of cell proliferation, cell size, and body and organ growth throughout development. Also has a role in a signaling pathway controlling the physiological response required to endure periods of low nutrient conditions. Insulin/insulin-like growth factor (IGF) signaling pathway has a role in regulating aging and is necessary in the ovary for vitellogenic maturation.</text>
</comment>
<evidence type="ECO:0000256" key="2">
    <source>
        <dbReference type="ARBA" id="ARBA00015710"/>
    </source>
</evidence>
<dbReference type="PANTHER" id="PTHR10614:SF13">
    <property type="entry name" value="INSULIN RECEPTOR SUBSTRATE 1"/>
    <property type="match status" value="1"/>
</dbReference>
<evidence type="ECO:0000256" key="3">
    <source>
        <dbReference type="ARBA" id="ARBA00022553"/>
    </source>
</evidence>
<dbReference type="SUPFAM" id="SSF50729">
    <property type="entry name" value="PH domain-like"/>
    <property type="match status" value="2"/>
</dbReference>
<dbReference type="PRINTS" id="PR00628">
    <property type="entry name" value="INSULINRSI"/>
</dbReference>
<feature type="compositionally biased region" description="Low complexity" evidence="10">
    <location>
        <begin position="1021"/>
        <end position="1033"/>
    </location>
</feature>
<dbReference type="InterPro" id="IPR039011">
    <property type="entry name" value="IRS"/>
</dbReference>
<comment type="subunit">
    <text evidence="1">Bindings to phosphatidylinositol 3-kinase and SHP2.</text>
</comment>
<dbReference type="KEGG" id="dsi:Dsimw501_GD22290"/>
<keyword evidence="6" id="KW-0221">Differentiation</keyword>
<reference evidence="13" key="3">
    <citation type="submission" date="2015-04" db="EMBL/GenBank/DDBJ databases">
        <authorList>
            <consortium name="FlyBase"/>
        </authorList>
    </citation>
    <scope>NUCLEOTIDE SEQUENCE</scope>
    <source>
        <strain evidence="13">W501</strain>
    </source>
</reference>
<feature type="compositionally biased region" description="Polar residues" evidence="10">
    <location>
        <begin position="597"/>
        <end position="630"/>
    </location>
</feature>
<dbReference type="CDD" id="cd01257">
    <property type="entry name" value="PH_IRS"/>
    <property type="match status" value="1"/>
</dbReference>
<dbReference type="OrthoDB" id="946068at2759"/>
<evidence type="ECO:0000256" key="9">
    <source>
        <dbReference type="ARBA" id="ARBA00046145"/>
    </source>
</evidence>
<evidence type="ECO:0000256" key="8">
    <source>
        <dbReference type="ARBA" id="ARBA00033282"/>
    </source>
</evidence>
<dbReference type="AlphaFoldDB" id="A0A0J9R0R6"/>
<dbReference type="GO" id="GO:0005158">
    <property type="term" value="F:insulin receptor binding"/>
    <property type="evidence" value="ECO:0007669"/>
    <property type="project" value="InterPro"/>
</dbReference>
<dbReference type="Pfam" id="PF02174">
    <property type="entry name" value="IRS"/>
    <property type="match status" value="1"/>
</dbReference>
<dbReference type="SMART" id="SM00233">
    <property type="entry name" value="PH"/>
    <property type="match status" value="1"/>
</dbReference>
<feature type="region of interest" description="Disordered" evidence="10">
    <location>
        <begin position="318"/>
        <end position="337"/>
    </location>
</feature>
<dbReference type="PANTHER" id="PTHR10614">
    <property type="entry name" value="INSULIN RECEPTOR SUBSTRATE"/>
    <property type="match status" value="1"/>
</dbReference>
<evidence type="ECO:0000256" key="1">
    <source>
        <dbReference type="ARBA" id="ARBA00011440"/>
    </source>
</evidence>
<feature type="compositionally biased region" description="Polar residues" evidence="10">
    <location>
        <begin position="782"/>
        <end position="798"/>
    </location>
</feature>
<dbReference type="SMART" id="SM01244">
    <property type="entry name" value="IRS"/>
    <property type="match status" value="1"/>
</dbReference>
<protein>
    <recommendedName>
        <fullName evidence="2">Insulin receptor substrate 1</fullName>
    </recommendedName>
    <alternativeName>
        <fullName evidence="8">Protein chico</fullName>
    </alternativeName>
</protein>
<evidence type="ECO:0000256" key="5">
    <source>
        <dbReference type="ARBA" id="ARBA00022737"/>
    </source>
</evidence>
<dbReference type="Gene3D" id="2.30.29.30">
    <property type="entry name" value="Pleckstrin-homology domain (PH domain)/Phosphotyrosine-binding domain (PTB)"/>
    <property type="match status" value="2"/>
</dbReference>
<sequence>MLDVDRRQGFFAQPTLRMLFACLRCEKRFVVPAFGKILCCLCLEKEMFCTKRVLSTLVNPITWELRLKIMASISDDGMALSGYLKKLKTMKKKFFVLYEETSTSSARLEYYDTEKKFLQRAEPKRVIYLKNCFNINRRLDTKHRFVIVLSSRDGGFGIVLENENDLRKWLDKLLVLQRNIANSNGTAHSPYDQVWQVVIQKKGISEKVGITGTYHCCLTSKSLTFVCIGPEKTPNGEDRVASIEILLTTIRRCGHASPQCIFYVELGRQSVLGSGDLWMETDNAAVATNMHNMILSAMSAKTESNTNLINVYQNRPDLSHEPMRKRSSSANEASKPINVNVIQNSQNSLELRSCSSPHNYGFGRERCDSLPTRNGTLSESSNQTYFGSNHGLRSNTISGIRPHSTNKHSNSPTFTMPLRCSESEESSISVDESDDNGSFSHYRLNTRTSETAIPEENIDDFVSAEFSKVTEPNESDENYIPMNPVNPTDAIHEKEKADLQRLEDASLHFNFPEHASEKLAKDFDLDSDNQCCRPIRAYSIGNKVEHLKFNKRLGHLNDTGQNPNRVRAYSVGSKSKIPRCDLQRVVLVEDNKHEFASNRSQSSIGKEGSSYGSSANRQKKSTSAPLLSLKNQINSDRMSDLMEIDFSQATNLEKQKFIKNNEIPKYIENVFPKAPRTDSSSLTLHATSQKDIFNGGKLNNTAITSEDGYLEMKPVGNGYTPSSNCLPIKVEKLKLSDYQTTAPPLLTATAAPVQDLNKISTYNISAEKWREQPSRSEEKKSNSPLTDNPFSLKPTNVESKSKSHDVHSANQIDCEKVCVQSDKLNNLTDKIVENNNLDIDGHEEKKLVHSISSEDYTQIKDKANDFSKFNEAGYKILQIKSDSSLISSKLYQKGMHKDNLERSHRLTESVNTIPDNATATAGSGSLTKFNINSAKPAADSRSTGTDPSTPQNILQIKDLNFPSRSSSRISQPELHYASLDLPHCSGQNPAKYLKRGSRESPPVSACPEDGNTYAKIDFDQSDSSSSSSNIFNT</sequence>
<feature type="region of interest" description="Disordered" evidence="10">
    <location>
        <begin position="767"/>
        <end position="804"/>
    </location>
</feature>
<dbReference type="GO" id="GO:0005886">
    <property type="term" value="C:plasma membrane"/>
    <property type="evidence" value="ECO:0007669"/>
    <property type="project" value="TreeGrafter"/>
</dbReference>
<dbReference type="PROSITE" id="PS51064">
    <property type="entry name" value="IRS_PTB"/>
    <property type="match status" value="1"/>
</dbReference>
<feature type="compositionally biased region" description="Polar residues" evidence="10">
    <location>
        <begin position="940"/>
        <end position="953"/>
    </location>
</feature>
<feature type="compositionally biased region" description="Polar residues" evidence="10">
    <location>
        <begin position="378"/>
        <end position="398"/>
    </location>
</feature>
<dbReference type="InterPro" id="IPR002404">
    <property type="entry name" value="IRS_PTB"/>
</dbReference>
<reference evidence="13" key="2">
    <citation type="submission" date="2014-06" db="EMBL/GenBank/DDBJ databases">
        <authorList>
            <person name="Hu T."/>
            <person name="Eisen M.B."/>
            <person name="Thornton K.R."/>
            <person name="Andolfatto P."/>
        </authorList>
    </citation>
    <scope>NUCLEOTIDE SEQUENCE</scope>
    <source>
        <strain evidence="13">W501</strain>
    </source>
</reference>
<feature type="region of interest" description="Disordered" evidence="10">
    <location>
        <begin position="596"/>
        <end position="630"/>
    </location>
</feature>
<reference evidence="13" key="1">
    <citation type="journal article" date="2013" name="Genome Res.">
        <title>A second-generation assembly of the Drosophila simulans genome provides new insights into patterns of lineage-specific divergence.</title>
        <authorList>
            <person name="Hu T.T."/>
            <person name="Eisen M.B."/>
            <person name="Thornton K.R."/>
            <person name="Andolfatto P."/>
        </authorList>
    </citation>
    <scope>NUCLEOTIDE SEQUENCE [LARGE SCALE GENOMIC DNA]</scope>
    <source>
        <strain evidence="13">W501</strain>
    </source>
</reference>
<evidence type="ECO:0000259" key="11">
    <source>
        <dbReference type="PROSITE" id="PS50003"/>
    </source>
</evidence>
<dbReference type="PROSITE" id="PS50003">
    <property type="entry name" value="PH_DOMAIN"/>
    <property type="match status" value="1"/>
</dbReference>
<feature type="domain" description="PH" evidence="11">
    <location>
        <begin position="77"/>
        <end position="178"/>
    </location>
</feature>
<dbReference type="CDD" id="cd01204">
    <property type="entry name" value="PTB_IRS"/>
    <property type="match status" value="1"/>
</dbReference>
<keyword evidence="3" id="KW-0597">Phosphoprotein</keyword>
<evidence type="ECO:0000256" key="7">
    <source>
        <dbReference type="ARBA" id="ARBA00022943"/>
    </source>
</evidence>
<feature type="region of interest" description="Disordered" evidence="10">
    <location>
        <begin position="988"/>
        <end position="1033"/>
    </location>
</feature>
<evidence type="ECO:0000313" key="13">
    <source>
        <dbReference type="EMBL" id="KMY89444.1"/>
    </source>
</evidence>
<feature type="region of interest" description="Disordered" evidence="10">
    <location>
        <begin position="378"/>
        <end position="413"/>
    </location>
</feature>
<dbReference type="Proteomes" id="UP000035880">
    <property type="component" value="Chromosome 2L"/>
</dbReference>
<feature type="domain" description="IRS-type PTB" evidence="12">
    <location>
        <begin position="191"/>
        <end position="305"/>
    </location>
</feature>
<keyword evidence="4" id="KW-0341">Growth regulation</keyword>
<evidence type="ECO:0000256" key="4">
    <source>
        <dbReference type="ARBA" id="ARBA00022604"/>
    </source>
</evidence>
<dbReference type="GO" id="GO:0048477">
    <property type="term" value="P:oogenesis"/>
    <property type="evidence" value="ECO:0007669"/>
    <property type="project" value="UniProtKB-KW"/>
</dbReference>
<dbReference type="Bgee" id="FBgn0193698">
    <property type="expression patterns" value="Expressed in embryo and 3 other cell types or tissues"/>
</dbReference>
<dbReference type="InterPro" id="IPR001849">
    <property type="entry name" value="PH_domain"/>
</dbReference>
<evidence type="ECO:0000256" key="6">
    <source>
        <dbReference type="ARBA" id="ARBA00022782"/>
    </source>
</evidence>
<dbReference type="InterPro" id="IPR011993">
    <property type="entry name" value="PH-like_dom_sf"/>
</dbReference>
<dbReference type="GO" id="GO:0008286">
    <property type="term" value="P:insulin receptor signaling pathway"/>
    <property type="evidence" value="ECO:0007669"/>
    <property type="project" value="InterPro"/>
</dbReference>
<evidence type="ECO:0000259" key="12">
    <source>
        <dbReference type="PROSITE" id="PS51064"/>
    </source>
</evidence>